<dbReference type="Gramene" id="KJB57894">
    <property type="protein sequence ID" value="KJB57894"/>
    <property type="gene ID" value="B456_009G185400"/>
</dbReference>
<keyword evidence="1" id="KW-0677">Repeat</keyword>
<proteinExistence type="predicted"/>
<dbReference type="InterPro" id="IPR046960">
    <property type="entry name" value="PPR_At4g14850-like_plant"/>
</dbReference>
<organism evidence="2 3">
    <name type="scientific">Gossypium raimondii</name>
    <name type="common">Peruvian cotton</name>
    <name type="synonym">Gossypium klotzschianum subsp. raimondii</name>
    <dbReference type="NCBI Taxonomy" id="29730"/>
    <lineage>
        <taxon>Eukaryota</taxon>
        <taxon>Viridiplantae</taxon>
        <taxon>Streptophyta</taxon>
        <taxon>Embryophyta</taxon>
        <taxon>Tracheophyta</taxon>
        <taxon>Spermatophyta</taxon>
        <taxon>Magnoliopsida</taxon>
        <taxon>eudicotyledons</taxon>
        <taxon>Gunneridae</taxon>
        <taxon>Pentapetalae</taxon>
        <taxon>rosids</taxon>
        <taxon>malvids</taxon>
        <taxon>Malvales</taxon>
        <taxon>Malvaceae</taxon>
        <taxon>Malvoideae</taxon>
        <taxon>Gossypium</taxon>
    </lineage>
</organism>
<gene>
    <name evidence="2" type="ORF">B456_009G185400</name>
</gene>
<dbReference type="Proteomes" id="UP000032304">
    <property type="component" value="Chromosome 9"/>
</dbReference>
<keyword evidence="3" id="KW-1185">Reference proteome</keyword>
<evidence type="ECO:0000313" key="3">
    <source>
        <dbReference type="Proteomes" id="UP000032304"/>
    </source>
</evidence>
<dbReference type="EMBL" id="CM001748">
    <property type="protein sequence ID" value="KJB57894.1"/>
    <property type="molecule type" value="Genomic_DNA"/>
</dbReference>
<dbReference type="Pfam" id="PF20431">
    <property type="entry name" value="E_motif"/>
    <property type="match status" value="1"/>
</dbReference>
<dbReference type="AlphaFoldDB" id="A0A0D2TM65"/>
<dbReference type="PANTHER" id="PTHR47926">
    <property type="entry name" value="PENTATRICOPEPTIDE REPEAT-CONTAINING PROTEIN"/>
    <property type="match status" value="1"/>
</dbReference>
<evidence type="ECO:0000256" key="1">
    <source>
        <dbReference type="ARBA" id="ARBA00022737"/>
    </source>
</evidence>
<dbReference type="Pfam" id="PF01535">
    <property type="entry name" value="PPR"/>
    <property type="match status" value="3"/>
</dbReference>
<accession>A0A0D2TM65</accession>
<dbReference type="FunFam" id="1.25.40.10:FF:000158">
    <property type="entry name" value="pentatricopeptide repeat-containing protein At2g33680"/>
    <property type="match status" value="1"/>
</dbReference>
<dbReference type="InterPro" id="IPR011990">
    <property type="entry name" value="TPR-like_helical_dom_sf"/>
</dbReference>
<reference evidence="2 3" key="1">
    <citation type="journal article" date="2012" name="Nature">
        <title>Repeated polyploidization of Gossypium genomes and the evolution of spinnable cotton fibres.</title>
        <authorList>
            <person name="Paterson A.H."/>
            <person name="Wendel J.F."/>
            <person name="Gundlach H."/>
            <person name="Guo H."/>
            <person name="Jenkins J."/>
            <person name="Jin D."/>
            <person name="Llewellyn D."/>
            <person name="Showmaker K.C."/>
            <person name="Shu S."/>
            <person name="Udall J."/>
            <person name="Yoo M.J."/>
            <person name="Byers R."/>
            <person name="Chen W."/>
            <person name="Doron-Faigenboim A."/>
            <person name="Duke M.V."/>
            <person name="Gong L."/>
            <person name="Grimwood J."/>
            <person name="Grover C."/>
            <person name="Grupp K."/>
            <person name="Hu G."/>
            <person name="Lee T.H."/>
            <person name="Li J."/>
            <person name="Lin L."/>
            <person name="Liu T."/>
            <person name="Marler B.S."/>
            <person name="Page J.T."/>
            <person name="Roberts A.W."/>
            <person name="Romanel E."/>
            <person name="Sanders W.S."/>
            <person name="Szadkowski E."/>
            <person name="Tan X."/>
            <person name="Tang H."/>
            <person name="Xu C."/>
            <person name="Wang J."/>
            <person name="Wang Z."/>
            <person name="Zhang D."/>
            <person name="Zhang L."/>
            <person name="Ashrafi H."/>
            <person name="Bedon F."/>
            <person name="Bowers J.E."/>
            <person name="Brubaker C.L."/>
            <person name="Chee P.W."/>
            <person name="Das S."/>
            <person name="Gingle A.R."/>
            <person name="Haigler C.H."/>
            <person name="Harker D."/>
            <person name="Hoffmann L.V."/>
            <person name="Hovav R."/>
            <person name="Jones D.C."/>
            <person name="Lemke C."/>
            <person name="Mansoor S."/>
            <person name="ur Rahman M."/>
            <person name="Rainville L.N."/>
            <person name="Rambani A."/>
            <person name="Reddy U.K."/>
            <person name="Rong J.K."/>
            <person name="Saranga Y."/>
            <person name="Scheffler B.E."/>
            <person name="Scheffler J.A."/>
            <person name="Stelly D.M."/>
            <person name="Triplett B.A."/>
            <person name="Van Deynze A."/>
            <person name="Vaslin M.F."/>
            <person name="Waghmare V.N."/>
            <person name="Walford S.A."/>
            <person name="Wright R.J."/>
            <person name="Zaki E.A."/>
            <person name="Zhang T."/>
            <person name="Dennis E.S."/>
            <person name="Mayer K.F."/>
            <person name="Peterson D.G."/>
            <person name="Rokhsar D.S."/>
            <person name="Wang X."/>
            <person name="Schmutz J."/>
        </authorList>
    </citation>
    <scope>NUCLEOTIDE SEQUENCE [LARGE SCALE GENOMIC DNA]</scope>
</reference>
<evidence type="ECO:0000313" key="2">
    <source>
        <dbReference type="EMBL" id="KJB57894.1"/>
    </source>
</evidence>
<name>A0A0D2TM65_GOSRA</name>
<dbReference type="GO" id="GO:0003723">
    <property type="term" value="F:RNA binding"/>
    <property type="evidence" value="ECO:0007669"/>
    <property type="project" value="InterPro"/>
</dbReference>
<dbReference type="InterPro" id="IPR046848">
    <property type="entry name" value="E_motif"/>
</dbReference>
<evidence type="ECO:0008006" key="4">
    <source>
        <dbReference type="Google" id="ProtNLM"/>
    </source>
</evidence>
<dbReference type="Gene3D" id="1.25.40.10">
    <property type="entry name" value="Tetratricopeptide repeat domain"/>
    <property type="match status" value="2"/>
</dbReference>
<dbReference type="InterPro" id="IPR002885">
    <property type="entry name" value="PPR_rpt"/>
</dbReference>
<dbReference type="GO" id="GO:0099402">
    <property type="term" value="P:plant organ development"/>
    <property type="evidence" value="ECO:0007669"/>
    <property type="project" value="UniProtKB-ARBA"/>
</dbReference>
<dbReference type="PANTHER" id="PTHR47926:SF380">
    <property type="entry name" value="PENTATRICOPEPTIDE REPEAT-CONTAINING PROTEIN"/>
    <property type="match status" value="1"/>
</dbReference>
<dbReference type="eggNOG" id="KOG4197">
    <property type="taxonomic scope" value="Eukaryota"/>
</dbReference>
<dbReference type="GO" id="GO:0009451">
    <property type="term" value="P:RNA modification"/>
    <property type="evidence" value="ECO:0007669"/>
    <property type="project" value="InterPro"/>
</dbReference>
<sequence>MICGHHLSKFPLVAERLARLNFFLLSARHPTHHAKSFVTKPASSSYTRECNVRINEFGHRGSVEEAKKLFDKMPHSLKDAASYVSMINVYLKNDDLPKAETLFHSLPYRNIFAESAMIQGYVMAVVYLKLVDCSMTCRAGLMEKEQKLFDSIHAFGLQPKAKHYSCLVGILGRAGQLDKAMSVVKKMPPSKRDGSFLGALLAARRAHGGHKIANHISKQLIELEPTDSGVYVLLADVYAAHEKWDEFAQVRKMMRERKLKKVASFSQVEVKGKNHVFFVEDRSDPQVEGIHEMLRLMHYHLLRPRWVTLDEIEHLNVSLLTQLLDLQGAEEKCSQNSLTVGIL</sequence>
<protein>
    <recommendedName>
        <fullName evidence="4">Pentacotripeptide-repeat region of PRORP domain-containing protein</fullName>
    </recommendedName>
</protein>
<dbReference type="NCBIfam" id="TIGR00756">
    <property type="entry name" value="PPR"/>
    <property type="match status" value="1"/>
</dbReference>